<feature type="compositionally biased region" description="Polar residues" evidence="1">
    <location>
        <begin position="131"/>
        <end position="141"/>
    </location>
</feature>
<dbReference type="InParanoid" id="L9L4R5"/>
<keyword evidence="3" id="KW-1185">Reference proteome</keyword>
<evidence type="ECO:0000313" key="3">
    <source>
        <dbReference type="Proteomes" id="UP000011518"/>
    </source>
</evidence>
<reference evidence="3" key="2">
    <citation type="journal article" date="2013" name="Nat. Commun.">
        <title>Genome of the Chinese tree shrew.</title>
        <authorList>
            <person name="Fan Y."/>
            <person name="Huang Z.Y."/>
            <person name="Cao C.C."/>
            <person name="Chen C.S."/>
            <person name="Chen Y.X."/>
            <person name="Fan D.D."/>
            <person name="He J."/>
            <person name="Hou H.L."/>
            <person name="Hu L."/>
            <person name="Hu X.T."/>
            <person name="Jiang X.T."/>
            <person name="Lai R."/>
            <person name="Lang Y.S."/>
            <person name="Liang B."/>
            <person name="Liao S.G."/>
            <person name="Mu D."/>
            <person name="Ma Y.Y."/>
            <person name="Niu Y.Y."/>
            <person name="Sun X.Q."/>
            <person name="Xia J.Q."/>
            <person name="Xiao J."/>
            <person name="Xiong Z.Q."/>
            <person name="Xu L."/>
            <person name="Yang L."/>
            <person name="Zhang Y."/>
            <person name="Zhao W."/>
            <person name="Zhao X.D."/>
            <person name="Zheng Y.T."/>
            <person name="Zhou J.M."/>
            <person name="Zhu Y.B."/>
            <person name="Zhang G.J."/>
            <person name="Wang J."/>
            <person name="Yao Y.G."/>
        </authorList>
    </citation>
    <scope>NUCLEOTIDE SEQUENCE [LARGE SCALE GENOMIC DNA]</scope>
</reference>
<feature type="region of interest" description="Disordered" evidence="1">
    <location>
        <begin position="126"/>
        <end position="153"/>
    </location>
</feature>
<feature type="region of interest" description="Disordered" evidence="1">
    <location>
        <begin position="78"/>
        <end position="111"/>
    </location>
</feature>
<organism evidence="2 3">
    <name type="scientific">Tupaia chinensis</name>
    <name type="common">Chinese tree shrew</name>
    <name type="synonym">Tupaia belangeri chinensis</name>
    <dbReference type="NCBI Taxonomy" id="246437"/>
    <lineage>
        <taxon>Eukaryota</taxon>
        <taxon>Metazoa</taxon>
        <taxon>Chordata</taxon>
        <taxon>Craniata</taxon>
        <taxon>Vertebrata</taxon>
        <taxon>Euteleostomi</taxon>
        <taxon>Mammalia</taxon>
        <taxon>Eutheria</taxon>
        <taxon>Euarchontoglires</taxon>
        <taxon>Scandentia</taxon>
        <taxon>Tupaiidae</taxon>
        <taxon>Tupaia</taxon>
    </lineage>
</organism>
<evidence type="ECO:0000313" key="2">
    <source>
        <dbReference type="EMBL" id="ELW69739.1"/>
    </source>
</evidence>
<gene>
    <name evidence="2" type="ORF">TREES_T100002684</name>
</gene>
<proteinExistence type="predicted"/>
<evidence type="ECO:0000256" key="1">
    <source>
        <dbReference type="SAM" id="MobiDB-lite"/>
    </source>
</evidence>
<dbReference type="EMBL" id="KB320523">
    <property type="protein sequence ID" value="ELW69739.1"/>
    <property type="molecule type" value="Genomic_DNA"/>
</dbReference>
<name>L9L4R5_TUPCH</name>
<protein>
    <submittedName>
        <fullName evidence="2">Uncharacterized protein</fullName>
    </submittedName>
</protein>
<sequence>MEASLELLICPNTSNKKTTAASVPWKLAETDHEVPGVSAVLEVGVRCHVTHGSVLKAKVKHRQVEGRSKKQMYNDISKTATDHQSTRQEMQRPGWQPLEHAQPPGRGPGSVVQEMGRHVLNRHVLGGCGDQEQSPRTQSSMPGDARHMASHPCEGLKSPNPALPEFYGSSSLHSTARYLKPNSNNILLRSLMAKCRRHWEALSTGILRALSMAEATTA</sequence>
<reference evidence="3" key="1">
    <citation type="submission" date="2012-07" db="EMBL/GenBank/DDBJ databases">
        <title>Genome of the Chinese tree shrew, a rising model animal genetically related to primates.</title>
        <authorList>
            <person name="Zhang G."/>
            <person name="Fan Y."/>
            <person name="Yao Y."/>
            <person name="Huang Z."/>
        </authorList>
    </citation>
    <scope>NUCLEOTIDE SEQUENCE [LARGE SCALE GENOMIC DNA]</scope>
</reference>
<dbReference type="Proteomes" id="UP000011518">
    <property type="component" value="Unassembled WGS sequence"/>
</dbReference>
<dbReference type="AlphaFoldDB" id="L9L4R5"/>
<accession>L9L4R5</accession>
<feature type="compositionally biased region" description="Basic and acidic residues" evidence="1">
    <location>
        <begin position="80"/>
        <end position="90"/>
    </location>
</feature>